<dbReference type="Gene3D" id="2.30.30.750">
    <property type="match status" value="1"/>
</dbReference>
<dbReference type="InterPro" id="IPR014722">
    <property type="entry name" value="Rib_uL2_dom2"/>
</dbReference>
<evidence type="ECO:0000256" key="2">
    <source>
        <dbReference type="ARBA" id="ARBA00022801"/>
    </source>
</evidence>
<proteinExistence type="inferred from homology"/>
<evidence type="ECO:0000259" key="8">
    <source>
        <dbReference type="Pfam" id="PF17846"/>
    </source>
</evidence>
<keyword evidence="5" id="KW-0866">Nonsense-mediated mRNA decay</keyword>
<comment type="subcellular location">
    <subcellularLocation>
        <location evidence="5">Cytoplasm</location>
    </subcellularLocation>
</comment>
<organism evidence="12 13">
    <name type="scientific">Scheffersomyces spartinae</name>
    <dbReference type="NCBI Taxonomy" id="45513"/>
    <lineage>
        <taxon>Eukaryota</taxon>
        <taxon>Fungi</taxon>
        <taxon>Dikarya</taxon>
        <taxon>Ascomycota</taxon>
        <taxon>Saccharomycotina</taxon>
        <taxon>Pichiomycetes</taxon>
        <taxon>Debaryomycetaceae</taxon>
        <taxon>Scheffersomyces</taxon>
    </lineage>
</organism>
<dbReference type="Gene3D" id="3.40.50.12390">
    <property type="match status" value="1"/>
</dbReference>
<dbReference type="FunFam" id="2.30.30.750:FF:000002">
    <property type="entry name" value="5'-3' exoribonuclease 1"/>
    <property type="match status" value="1"/>
</dbReference>
<evidence type="ECO:0000256" key="5">
    <source>
        <dbReference type="PIRNR" id="PIRNR006743"/>
    </source>
</evidence>
<feature type="compositionally biased region" description="Low complexity" evidence="6">
    <location>
        <begin position="1321"/>
        <end position="1331"/>
    </location>
</feature>
<keyword evidence="13" id="KW-1185">Reference proteome</keyword>
<keyword evidence="5" id="KW-0963">Cytoplasm</keyword>
<dbReference type="InterPro" id="IPR047007">
    <property type="entry name" value="XRN1_D1_sf"/>
</dbReference>
<dbReference type="FunFam" id="3.40.50.12390:FF:000002">
    <property type="entry name" value="5'-3' exoribonuclease 1"/>
    <property type="match status" value="1"/>
</dbReference>
<dbReference type="InterPro" id="IPR040992">
    <property type="entry name" value="XRN1_D1"/>
</dbReference>
<sequence>MGIPKFFRFISERWPLISQLIDGNQIPEFDNLYLDMNSILHNCTHSNDSKSDVVGARMTEDQMFSSIFKYIEHLFDMIQPQGVFYMAIDGVAPRAKMNQQRARRFRTAYEAAENMRKALDQGLEIPKEDPFDTNAITPGTEFMAKLTKNLKYFIHKKISEDSKWANTKIVLSGHEVPGEGEHKIMEFIRTIKSQHDYNPNMRHCVYGLDADLIMLGLVSHDPHFALLREEVTFGPRQTKASKDLTSQTFYLLHISLLREYLELEFAELQDLISFEYNFERLLDDFILIMYVIGNDFLPNLPDLFIHKGAFPLLLLTFKQCMKSTDGYLNESGRINLKRFNIWLSYLSVFELENFEREDVDVEWFNKKLEDISISGEKKRERMGKMLILKDQKKLVGAIKPWLLEIANMPVSKLIELDAEGKLKSLPLSTQDVEKYLDFVRTFALEAGIVIVHSNSRGTYEAKVDIDGLNPYELEDEFSERLNDLRKTFKKYQSANLVETEELMKESKDVYDAKFLDWKNKYYKEKLNFSIRDEEEMVKLTQHYLEGLQWVLYYYYRGCASWNWFFKYHYAPRISDIHIGLEKFLEQNENYEITFDLNKPFKPFEQLMAVLPARSKALIPKVYWPLITEEHSPIHDFYPDEVEIDLNGKTASWEAVVLLNFVDENRLLKALKPLEDKLTPEEKQRNSFGSDIHFIHNPQIDKIYPSPLPGYFQDLEHDKCYEEKLVLPPMKELKIGLVEGAVKGKSALAGFPSLEAIKFDYKLNLSEIKVFQMPSRSESMILTIDNVWEDLSVYQFARKFIGKLAYTRWPFLRECRVVKVCDEESSYQTIKVDKSGPRKFVTTPLATDELKDYKLTLRNIKDTWSKNKGVELGDIQGLVYVQPVNGLIRTADGAYVKTFSKSLDVFPIQLVVQDVINKDERYMPRPPLPIDTEFPLNSQVVFLGDFGYGAPATIVGYSNDKTKLSVRVSKIQNGNETNIGKKRLQMESREITYLPSYEVAKRLRLNPLFLSRITSGFMIFDSNNRKTNIGLELKFDARRQKVLGYTRKSGNGRFWEFSPLALNLINEYKEKFPKLIQRLNNDRDGGKQIPLLKDLGITQSELDEIRKWLKSVKEEMITVSLESESFTKFSYSSIEDYIEKYVSQPIPFHNKDIKGVPREAVLDAGSSYQLLSDQKFELGDRVLYVQDHGKVPILSKGTIVSITTLGPKISLGIIFDLPLLSGSNLNGRLRTNRGLIVDSSLVLNLTNRQFVYHSKASKNRGSQAIDKEAQTVKMKKLQEKKIEAAQLKTKQSNEILKLLKKNVKTDSEEASAEPVAPTNEVSSSSKDTSISSLENPVVNRNTIQQVYGQIYSSVMMNDGSHPNGMAPPPPPPMQPGVPQHMQGAYMGPPVMMPYPPMGPMGGTMPVPEPPHVMGGYPVPPTGALAPTLEGEVSNNTSSRRPQGKAQTNGEGTVKGGRGGRGGQRGGQRGGRGNSRGGSRSGRGGSKTPEKT</sequence>
<feature type="domain" description="Exoribonuclease Xrn1 D2/D3" evidence="11">
    <location>
        <begin position="928"/>
        <end position="1155"/>
    </location>
</feature>
<dbReference type="Gene3D" id="3.30.1370.250">
    <property type="match status" value="1"/>
</dbReference>
<dbReference type="Pfam" id="PF18334">
    <property type="entry name" value="XRN1_D2_D3"/>
    <property type="match status" value="1"/>
</dbReference>
<accession>A0A9P7VB34</accession>
<evidence type="ECO:0000259" key="7">
    <source>
        <dbReference type="Pfam" id="PF03159"/>
    </source>
</evidence>
<evidence type="ECO:0000259" key="9">
    <source>
        <dbReference type="Pfam" id="PF18129"/>
    </source>
</evidence>
<dbReference type="Pfam" id="PF03159">
    <property type="entry name" value="XRN_N"/>
    <property type="match status" value="1"/>
</dbReference>
<dbReference type="RefSeq" id="XP_043050002.1">
    <property type="nucleotide sequence ID" value="XM_043195336.1"/>
</dbReference>
<comment type="similarity">
    <text evidence="4 5">Belongs to the 5'-3' exonuclease family.</text>
</comment>
<gene>
    <name evidence="12" type="ORF">KQ657_004668</name>
</gene>
<feature type="domain" description="Xrn1 helical" evidence="8">
    <location>
        <begin position="276"/>
        <end position="696"/>
    </location>
</feature>
<name>A0A9P7VB34_9ASCO</name>
<feature type="region of interest" description="Disordered" evidence="6">
    <location>
        <begin position="1410"/>
        <end position="1490"/>
    </location>
</feature>
<dbReference type="GeneID" id="66118042"/>
<dbReference type="InterPro" id="IPR004859">
    <property type="entry name" value="Xrn1_N"/>
</dbReference>
<keyword evidence="1 5" id="KW-0540">Nuclease</keyword>
<dbReference type="GO" id="GO:0004534">
    <property type="term" value="F:5'-3' RNA exonuclease activity"/>
    <property type="evidence" value="ECO:0007669"/>
    <property type="project" value="TreeGrafter"/>
</dbReference>
<dbReference type="Proteomes" id="UP000790833">
    <property type="component" value="Unassembled WGS sequence"/>
</dbReference>
<dbReference type="GO" id="GO:0005737">
    <property type="term" value="C:cytoplasm"/>
    <property type="evidence" value="ECO:0007669"/>
    <property type="project" value="UniProtKB-SubCell"/>
</dbReference>
<dbReference type="CDD" id="cd18673">
    <property type="entry name" value="PIN_XRN1-2-like"/>
    <property type="match status" value="1"/>
</dbReference>
<dbReference type="InterPro" id="IPR041106">
    <property type="entry name" value="XRN1_D2_D3"/>
</dbReference>
<feature type="domain" description="Xrn1 N-terminal" evidence="7">
    <location>
        <begin position="1"/>
        <end position="230"/>
    </location>
</feature>
<dbReference type="InterPro" id="IPR047008">
    <property type="entry name" value="XRN1_SH3_sf"/>
</dbReference>
<dbReference type="Pfam" id="PF17846">
    <property type="entry name" value="XRN_M"/>
    <property type="match status" value="1"/>
</dbReference>
<feature type="compositionally biased region" description="Gly residues" evidence="6">
    <location>
        <begin position="1451"/>
        <end position="1483"/>
    </location>
</feature>
<feature type="region of interest" description="Disordered" evidence="6">
    <location>
        <begin position="1303"/>
        <end position="1334"/>
    </location>
</feature>
<evidence type="ECO:0000313" key="13">
    <source>
        <dbReference type="Proteomes" id="UP000790833"/>
    </source>
</evidence>
<dbReference type="GO" id="GO:0005634">
    <property type="term" value="C:nucleus"/>
    <property type="evidence" value="ECO:0007669"/>
    <property type="project" value="TreeGrafter"/>
</dbReference>
<evidence type="ECO:0000256" key="6">
    <source>
        <dbReference type="SAM" id="MobiDB-lite"/>
    </source>
</evidence>
<dbReference type="InterPro" id="IPR041412">
    <property type="entry name" value="Xrn1_helical"/>
</dbReference>
<keyword evidence="5" id="KW-0694">RNA-binding</keyword>
<evidence type="ECO:0000259" key="11">
    <source>
        <dbReference type="Pfam" id="PF18334"/>
    </source>
</evidence>
<dbReference type="Pfam" id="PF18332">
    <property type="entry name" value="XRN1_D1"/>
    <property type="match status" value="1"/>
</dbReference>
<evidence type="ECO:0000259" key="10">
    <source>
        <dbReference type="Pfam" id="PF18332"/>
    </source>
</evidence>
<dbReference type="Gene3D" id="2.170.260.40">
    <property type="match status" value="1"/>
</dbReference>
<dbReference type="OrthoDB" id="372487at2759"/>
<dbReference type="EC" id="3.1.13.-" evidence="5"/>
<keyword evidence="3 5" id="KW-0269">Exonuclease</keyword>
<comment type="caution">
    <text evidence="12">The sequence shown here is derived from an EMBL/GenBank/DDBJ whole genome shotgun (WGS) entry which is preliminary data.</text>
</comment>
<dbReference type="PANTHER" id="PTHR12341:SF7">
    <property type="entry name" value="5'-3' EXORIBONUCLEASE 1"/>
    <property type="match status" value="1"/>
</dbReference>
<dbReference type="GO" id="GO:0003723">
    <property type="term" value="F:RNA binding"/>
    <property type="evidence" value="ECO:0007669"/>
    <property type="project" value="UniProtKB-KW"/>
</dbReference>
<dbReference type="InterPro" id="IPR041385">
    <property type="entry name" value="SH3_12"/>
</dbReference>
<reference evidence="12" key="1">
    <citation type="submission" date="2021-03" db="EMBL/GenBank/DDBJ databases">
        <authorList>
            <person name="Palmer J.M."/>
        </authorList>
    </citation>
    <scope>NUCLEOTIDE SEQUENCE</scope>
    <source>
        <strain evidence="12">ARV_011</strain>
    </source>
</reference>
<evidence type="ECO:0000256" key="3">
    <source>
        <dbReference type="ARBA" id="ARBA00022839"/>
    </source>
</evidence>
<feature type="domain" description="5'-3' exoribonuclease 1 SH3-like" evidence="9">
    <location>
        <begin position="1173"/>
        <end position="1243"/>
    </location>
</feature>
<protein>
    <recommendedName>
        <fullName evidence="5">5'-3' exoribonuclease 1</fullName>
        <ecNumber evidence="5">3.1.13.-</ecNumber>
    </recommendedName>
</protein>
<dbReference type="GO" id="GO:0000184">
    <property type="term" value="P:nuclear-transcribed mRNA catabolic process, nonsense-mediated decay"/>
    <property type="evidence" value="ECO:0007669"/>
    <property type="project" value="UniProtKB-KW"/>
</dbReference>
<dbReference type="PIRSF" id="PIRSF006743">
    <property type="entry name" value="Exonuclease_Xnr1"/>
    <property type="match status" value="1"/>
</dbReference>
<evidence type="ECO:0000256" key="1">
    <source>
        <dbReference type="ARBA" id="ARBA00022722"/>
    </source>
</evidence>
<dbReference type="PANTHER" id="PTHR12341">
    <property type="entry name" value="5'-&gt;3' EXORIBONUCLEASE"/>
    <property type="match status" value="1"/>
</dbReference>
<feature type="compositionally biased region" description="Polar residues" evidence="6">
    <location>
        <begin position="1431"/>
        <end position="1449"/>
    </location>
</feature>
<dbReference type="InterPro" id="IPR027073">
    <property type="entry name" value="5_3_exoribonuclease"/>
</dbReference>
<evidence type="ECO:0000256" key="4">
    <source>
        <dbReference type="ARBA" id="ARBA00038299"/>
    </source>
</evidence>
<evidence type="ECO:0000313" key="12">
    <source>
        <dbReference type="EMBL" id="KAG7194455.1"/>
    </source>
</evidence>
<dbReference type="EMBL" id="JAHMUF010000007">
    <property type="protein sequence ID" value="KAG7194455.1"/>
    <property type="molecule type" value="Genomic_DNA"/>
</dbReference>
<dbReference type="GO" id="GO:0016075">
    <property type="term" value="P:rRNA catabolic process"/>
    <property type="evidence" value="ECO:0007669"/>
    <property type="project" value="TreeGrafter"/>
</dbReference>
<dbReference type="Pfam" id="PF18129">
    <property type="entry name" value="SH3_12"/>
    <property type="match status" value="1"/>
</dbReference>
<keyword evidence="2 5" id="KW-0378">Hydrolase</keyword>
<dbReference type="InterPro" id="IPR016494">
    <property type="entry name" value="5_3_exoribonuclease_1"/>
</dbReference>
<dbReference type="Gene3D" id="2.30.30.30">
    <property type="match status" value="1"/>
</dbReference>
<feature type="domain" description="5'-3' exoribonuclease 1 D1" evidence="10">
    <location>
        <begin position="735"/>
        <end position="923"/>
    </location>
</feature>
<comment type="function">
    <text evidence="5">Multifunctional protein that exhibits several independent functions at different levels of the cellular processes. 5'-3' exonuclease component of the nonsense-mediated mRNA decay (NMD) which is a highly conserved mRNA degradation pathway, an RNA surveillance system whose role is to identify and rid cells of mRNA with premature termination codons and thus prevents accumulation of potentially harmful truncated proteins.</text>
</comment>
<dbReference type="Gene3D" id="1.25.40.1050">
    <property type="match status" value="1"/>
</dbReference>